<gene>
    <name evidence="5" type="ORF">J7S33_20100</name>
    <name evidence="4" type="ORF">JOE68_003884</name>
</gene>
<feature type="site" description="Participates in a stacking interaction with the thymidine ring of dTDP-4-oxo-6-deoxyglucose" evidence="3">
    <location>
        <position position="138"/>
    </location>
</feature>
<feature type="active site" description="Proton donor" evidence="2">
    <location>
        <position position="132"/>
    </location>
</feature>
<dbReference type="EMBL" id="CP072788">
    <property type="protein sequence ID" value="QTR01635.1"/>
    <property type="molecule type" value="Genomic_DNA"/>
</dbReference>
<comment type="similarity">
    <text evidence="1">Belongs to the dTDP-4-dehydrorhamnose 3,5-epimerase family.</text>
</comment>
<feature type="active site" description="Proton acceptor" evidence="2">
    <location>
        <position position="62"/>
    </location>
</feature>
<dbReference type="GO" id="GO:0008830">
    <property type="term" value="F:dTDP-4-dehydrorhamnose 3,5-epimerase activity"/>
    <property type="evidence" value="ECO:0007669"/>
    <property type="project" value="UniProtKB-EC"/>
</dbReference>
<keyword evidence="7" id="KW-1185">Reference proteome</keyword>
<dbReference type="InterPro" id="IPR014710">
    <property type="entry name" value="RmlC-like_jellyroll"/>
</dbReference>
<dbReference type="EMBL" id="JAFBCL010000001">
    <property type="protein sequence ID" value="MBM7813019.1"/>
    <property type="molecule type" value="Genomic_DNA"/>
</dbReference>
<dbReference type="Proteomes" id="UP000671828">
    <property type="component" value="Chromosome"/>
</dbReference>
<dbReference type="GO" id="GO:0000271">
    <property type="term" value="P:polysaccharide biosynthetic process"/>
    <property type="evidence" value="ECO:0007669"/>
    <property type="project" value="TreeGrafter"/>
</dbReference>
<evidence type="ECO:0000256" key="2">
    <source>
        <dbReference type="PIRSR" id="PIRSR600888-1"/>
    </source>
</evidence>
<dbReference type="Pfam" id="PF00908">
    <property type="entry name" value="dTDP_sugar_isom"/>
    <property type="match status" value="1"/>
</dbReference>
<dbReference type="PANTHER" id="PTHR21047:SF2">
    <property type="entry name" value="THYMIDINE DIPHOSPHO-4-KETO-RHAMNOSE 3,5-EPIMERASE"/>
    <property type="match status" value="1"/>
</dbReference>
<dbReference type="GO" id="GO:0019305">
    <property type="term" value="P:dTDP-rhamnose biosynthetic process"/>
    <property type="evidence" value="ECO:0007669"/>
    <property type="project" value="TreeGrafter"/>
</dbReference>
<evidence type="ECO:0000313" key="7">
    <source>
        <dbReference type="Proteomes" id="UP001195724"/>
    </source>
</evidence>
<dbReference type="AlphaFoldDB" id="A0A8T8HSY1"/>
<dbReference type="EC" id="5.1.3.13" evidence="4"/>
<dbReference type="InterPro" id="IPR011051">
    <property type="entry name" value="RmlC_Cupin_sf"/>
</dbReference>
<accession>A0A8T8HSY1</accession>
<reference evidence="4 7" key="1">
    <citation type="submission" date="2021-01" db="EMBL/GenBank/DDBJ databases">
        <title>Sequencing the genomes of 1000 actinobacteria strains.</title>
        <authorList>
            <person name="Klenk H.-P."/>
        </authorList>
    </citation>
    <scope>NUCLEOTIDE SEQUENCE [LARGE SCALE GENOMIC DNA]</scope>
    <source>
        <strain evidence="4 7">DSM 44581</strain>
    </source>
</reference>
<proteinExistence type="inferred from homology"/>
<keyword evidence="4" id="KW-0413">Isomerase</keyword>
<dbReference type="GO" id="GO:0005829">
    <property type="term" value="C:cytosol"/>
    <property type="evidence" value="ECO:0007669"/>
    <property type="project" value="TreeGrafter"/>
</dbReference>
<protein>
    <submittedName>
        <fullName evidence="4 5">dTDP-4-dehydrorhamnose 3,5-epimerase</fullName>
        <ecNumber evidence="4">5.1.3.13</ecNumber>
    </submittedName>
</protein>
<dbReference type="SUPFAM" id="SSF51182">
    <property type="entry name" value="RmlC-like cupins"/>
    <property type="match status" value="1"/>
</dbReference>
<dbReference type="CDD" id="cd00438">
    <property type="entry name" value="cupin_RmlC"/>
    <property type="match status" value="1"/>
</dbReference>
<reference evidence="5" key="2">
    <citation type="submission" date="2021-04" db="EMBL/GenBank/DDBJ databases">
        <title>Saccharothrix algeriensis WGS.</title>
        <authorList>
            <person name="Stuskova K."/>
            <person name="Hakalova E."/>
            <person name="Tebbal A.B."/>
            <person name="Eichmeier A."/>
        </authorList>
    </citation>
    <scope>NUCLEOTIDE SEQUENCE</scope>
    <source>
        <strain evidence="5">NRRL B-24137</strain>
    </source>
</reference>
<dbReference type="PANTHER" id="PTHR21047">
    <property type="entry name" value="DTDP-6-DEOXY-D-GLUCOSE-3,5 EPIMERASE"/>
    <property type="match status" value="1"/>
</dbReference>
<dbReference type="InterPro" id="IPR000888">
    <property type="entry name" value="RmlC-like"/>
</dbReference>
<evidence type="ECO:0000313" key="5">
    <source>
        <dbReference type="EMBL" id="QTR01635.1"/>
    </source>
</evidence>
<evidence type="ECO:0000313" key="6">
    <source>
        <dbReference type="Proteomes" id="UP000671828"/>
    </source>
</evidence>
<evidence type="ECO:0000256" key="1">
    <source>
        <dbReference type="ARBA" id="ARBA00010154"/>
    </source>
</evidence>
<name>A0A8T8HSY1_9PSEU</name>
<organism evidence="5 6">
    <name type="scientific">Saccharothrix algeriensis</name>
    <dbReference type="NCBI Taxonomy" id="173560"/>
    <lineage>
        <taxon>Bacteria</taxon>
        <taxon>Bacillati</taxon>
        <taxon>Actinomycetota</taxon>
        <taxon>Actinomycetes</taxon>
        <taxon>Pseudonocardiales</taxon>
        <taxon>Pseudonocardiaceae</taxon>
        <taxon>Saccharothrix</taxon>
    </lineage>
</organism>
<dbReference type="RefSeq" id="WP_204843699.1">
    <property type="nucleotide sequence ID" value="NZ_JAFBCL010000001.1"/>
</dbReference>
<dbReference type="Proteomes" id="UP001195724">
    <property type="component" value="Unassembled WGS sequence"/>
</dbReference>
<dbReference type="Gene3D" id="2.60.120.10">
    <property type="entry name" value="Jelly Rolls"/>
    <property type="match status" value="1"/>
</dbReference>
<sequence>MQARELKIPGSFEFSPSVFPDDRGMFVAPFQERAFADAVGHGLRVAQTNHSESRRGVVRGVHYADVPPGQAKYVHCPRGRLLDVLVDIRVGSPTFGAWDAVELSPEKFNAVYVPEGVGHALMALEDGSATSYLCSEGYNPKAERTINPLSLDLPWPTDITPLLSPRDAAAPTLEEARAAGLLPSYEECTAWYAKLRA</sequence>
<evidence type="ECO:0000256" key="3">
    <source>
        <dbReference type="PIRSR" id="PIRSR600888-3"/>
    </source>
</evidence>
<evidence type="ECO:0000313" key="4">
    <source>
        <dbReference type="EMBL" id="MBM7813019.1"/>
    </source>
</evidence>